<reference evidence="2 3" key="1">
    <citation type="submission" date="2015-10" db="EMBL/GenBank/DDBJ databases">
        <title>Genome analyses suggest a sexual origin of heterokaryosis in a supposedly ancient asexual fungus.</title>
        <authorList>
            <person name="Ropars J."/>
            <person name="Sedzielewska K."/>
            <person name="Noel J."/>
            <person name="Charron P."/>
            <person name="Farinelli L."/>
            <person name="Marton T."/>
            <person name="Kruger M."/>
            <person name="Pelin A."/>
            <person name="Brachmann A."/>
            <person name="Corradi N."/>
        </authorList>
    </citation>
    <scope>NUCLEOTIDE SEQUENCE [LARGE SCALE GENOMIC DNA]</scope>
    <source>
        <strain evidence="2 3">A4</strain>
    </source>
</reference>
<keyword evidence="2" id="KW-0418">Kinase</keyword>
<dbReference type="SMART" id="SM00220">
    <property type="entry name" value="S_TKc"/>
    <property type="match status" value="1"/>
</dbReference>
<keyword evidence="3" id="KW-1185">Reference proteome</keyword>
<protein>
    <submittedName>
        <fullName evidence="2">Kinase-like protein</fullName>
    </submittedName>
</protein>
<sequence>MVFEWAEHGNLRELYLNNNIRWDAKISIARDICRGLAFLHSVNILHHDLKCENILITEKMQPKISNFSLAQVCDETLFCRPIDNPSNELFGTIQYVAPEILKNQKEIMTTSSDVYSFAMIMWEVSSGNRPYDDYNGADLSEDIIKNNLRPEIMPGTPQRYSKIMRECWDDNPEKRPDIKSIQDEIK</sequence>
<dbReference type="EMBL" id="LLXI01000318">
    <property type="protein sequence ID" value="PKY44373.1"/>
    <property type="molecule type" value="Genomic_DNA"/>
</dbReference>
<comment type="caution">
    <text evidence="2">The sequence shown here is derived from an EMBL/GenBank/DDBJ whole genome shotgun (WGS) entry which is preliminary data.</text>
</comment>
<organism evidence="2 3">
    <name type="scientific">Rhizophagus irregularis</name>
    <dbReference type="NCBI Taxonomy" id="588596"/>
    <lineage>
        <taxon>Eukaryota</taxon>
        <taxon>Fungi</taxon>
        <taxon>Fungi incertae sedis</taxon>
        <taxon>Mucoromycota</taxon>
        <taxon>Glomeromycotina</taxon>
        <taxon>Glomeromycetes</taxon>
        <taxon>Glomerales</taxon>
        <taxon>Glomeraceae</taxon>
        <taxon>Rhizophagus</taxon>
    </lineage>
</organism>
<dbReference type="PRINTS" id="PR00109">
    <property type="entry name" value="TYRKINASE"/>
</dbReference>
<dbReference type="InterPro" id="IPR001245">
    <property type="entry name" value="Ser-Thr/Tyr_kinase_cat_dom"/>
</dbReference>
<feature type="non-terminal residue" evidence="2">
    <location>
        <position position="186"/>
    </location>
</feature>
<dbReference type="InterPro" id="IPR008271">
    <property type="entry name" value="Ser/Thr_kinase_AS"/>
</dbReference>
<dbReference type="InterPro" id="IPR051681">
    <property type="entry name" value="Ser/Thr_Kinases-Pseudokinases"/>
</dbReference>
<keyword evidence="2" id="KW-0808">Transferase</keyword>
<accession>A0A2I1GCM5</accession>
<name>A0A2I1GCM5_9GLOM</name>
<gene>
    <name evidence="2" type="ORF">RhiirA4_306555</name>
</gene>
<dbReference type="Gene3D" id="1.10.510.10">
    <property type="entry name" value="Transferase(Phosphotransferase) domain 1"/>
    <property type="match status" value="1"/>
</dbReference>
<dbReference type="PROSITE" id="PS00108">
    <property type="entry name" value="PROTEIN_KINASE_ST"/>
    <property type="match status" value="1"/>
</dbReference>
<dbReference type="Pfam" id="PF07714">
    <property type="entry name" value="PK_Tyr_Ser-Thr"/>
    <property type="match status" value="1"/>
</dbReference>
<evidence type="ECO:0000313" key="2">
    <source>
        <dbReference type="EMBL" id="PKY44373.1"/>
    </source>
</evidence>
<dbReference type="PANTHER" id="PTHR44329">
    <property type="entry name" value="SERINE/THREONINE-PROTEIN KINASE TNNI3K-RELATED"/>
    <property type="match status" value="1"/>
</dbReference>
<dbReference type="PROSITE" id="PS50011">
    <property type="entry name" value="PROTEIN_KINASE_DOM"/>
    <property type="match status" value="1"/>
</dbReference>
<dbReference type="SUPFAM" id="SSF56112">
    <property type="entry name" value="Protein kinase-like (PK-like)"/>
    <property type="match status" value="1"/>
</dbReference>
<feature type="domain" description="Protein kinase" evidence="1">
    <location>
        <begin position="1"/>
        <end position="186"/>
    </location>
</feature>
<evidence type="ECO:0000259" key="1">
    <source>
        <dbReference type="PROSITE" id="PS50011"/>
    </source>
</evidence>
<dbReference type="GO" id="GO:0005524">
    <property type="term" value="F:ATP binding"/>
    <property type="evidence" value="ECO:0007669"/>
    <property type="project" value="InterPro"/>
</dbReference>
<dbReference type="VEuPathDB" id="FungiDB:RhiirA1_378156"/>
<dbReference type="GO" id="GO:0004674">
    <property type="term" value="F:protein serine/threonine kinase activity"/>
    <property type="evidence" value="ECO:0007669"/>
    <property type="project" value="TreeGrafter"/>
</dbReference>
<dbReference type="AlphaFoldDB" id="A0A2I1GCM5"/>
<dbReference type="InterPro" id="IPR011009">
    <property type="entry name" value="Kinase-like_dom_sf"/>
</dbReference>
<evidence type="ECO:0000313" key="3">
    <source>
        <dbReference type="Proteomes" id="UP000234323"/>
    </source>
</evidence>
<dbReference type="Proteomes" id="UP000234323">
    <property type="component" value="Unassembled WGS sequence"/>
</dbReference>
<proteinExistence type="predicted"/>
<dbReference type="InterPro" id="IPR000719">
    <property type="entry name" value="Prot_kinase_dom"/>
</dbReference>